<evidence type="ECO:0000259" key="1">
    <source>
        <dbReference type="Pfam" id="PF00501"/>
    </source>
</evidence>
<accession>A0A1I3ZYB9</accession>
<name>A0A1I3ZYB9_9ACTN</name>
<evidence type="ECO:0000313" key="3">
    <source>
        <dbReference type="Proteomes" id="UP000199111"/>
    </source>
</evidence>
<proteinExistence type="predicted"/>
<dbReference type="InterPro" id="IPR000873">
    <property type="entry name" value="AMP-dep_synth/lig_dom"/>
</dbReference>
<protein>
    <submittedName>
        <fullName evidence="2">AMP-binding enzyme</fullName>
    </submittedName>
</protein>
<dbReference type="Pfam" id="PF00501">
    <property type="entry name" value="AMP-binding"/>
    <property type="match status" value="1"/>
</dbReference>
<dbReference type="PANTHER" id="PTHR24096">
    <property type="entry name" value="LONG-CHAIN-FATTY-ACID--COA LIGASE"/>
    <property type="match status" value="1"/>
</dbReference>
<dbReference type="Proteomes" id="UP000199111">
    <property type="component" value="Unassembled WGS sequence"/>
</dbReference>
<organism evidence="2 3">
    <name type="scientific">Streptosporangium canum</name>
    <dbReference type="NCBI Taxonomy" id="324952"/>
    <lineage>
        <taxon>Bacteria</taxon>
        <taxon>Bacillati</taxon>
        <taxon>Actinomycetota</taxon>
        <taxon>Actinomycetes</taxon>
        <taxon>Streptosporangiales</taxon>
        <taxon>Streptosporangiaceae</taxon>
        <taxon>Streptosporangium</taxon>
    </lineage>
</organism>
<dbReference type="EMBL" id="FOQY01000026">
    <property type="protein sequence ID" value="SFK48887.1"/>
    <property type="molecule type" value="Genomic_DNA"/>
</dbReference>
<dbReference type="GO" id="GO:0016405">
    <property type="term" value="F:CoA-ligase activity"/>
    <property type="evidence" value="ECO:0007669"/>
    <property type="project" value="TreeGrafter"/>
</dbReference>
<feature type="domain" description="AMP-dependent synthetase/ligase" evidence="1">
    <location>
        <begin position="29"/>
        <end position="150"/>
    </location>
</feature>
<dbReference type="AlphaFoldDB" id="A0A1I3ZYB9"/>
<sequence length="280" mass="29686">MRAGAGVPIFGAMPTWTEVVLRASGHRGCRPAVTDVRTGDVLTYDMLAKQVGHAAAALRARGLVPGEPVIVHLPPGHDYPLAVHAVTAAGALVVPLAADMDRDAFYERLSSSRARVMITDAALAERAAAAVGDSRIRRILTFAEVAETVCSDGVDDPVPPGPDAPALTFDGRRSLSHAHVVAELGRLVPEAMIRERDFVLVGTCEPREQAAVFDLALMGGAHVVAAPGATAGECRRLIEEYGITVAAVPQGMVREPAESQWLRVPVSVYGHTMDLVMPRR</sequence>
<dbReference type="Gene3D" id="3.40.50.12780">
    <property type="entry name" value="N-terminal domain of ligase-like"/>
    <property type="match status" value="1"/>
</dbReference>
<dbReference type="InterPro" id="IPR042099">
    <property type="entry name" value="ANL_N_sf"/>
</dbReference>
<evidence type="ECO:0000313" key="2">
    <source>
        <dbReference type="EMBL" id="SFK48887.1"/>
    </source>
</evidence>
<dbReference type="SUPFAM" id="SSF56801">
    <property type="entry name" value="Acetyl-CoA synthetase-like"/>
    <property type="match status" value="1"/>
</dbReference>
<reference evidence="3" key="1">
    <citation type="submission" date="2016-10" db="EMBL/GenBank/DDBJ databases">
        <authorList>
            <person name="Varghese N."/>
            <person name="Submissions S."/>
        </authorList>
    </citation>
    <scope>NUCLEOTIDE SEQUENCE [LARGE SCALE GENOMIC DNA]</scope>
    <source>
        <strain evidence="3">CGMCC 4.2126</strain>
    </source>
</reference>
<gene>
    <name evidence="2" type="ORF">SAMN05216275_126103</name>
</gene>
<keyword evidence="3" id="KW-1185">Reference proteome</keyword>